<dbReference type="Pfam" id="PF05711">
    <property type="entry name" value="TylF"/>
    <property type="match status" value="1"/>
</dbReference>
<dbReference type="EMBL" id="UINC01098135">
    <property type="protein sequence ID" value="SVC56421.1"/>
    <property type="molecule type" value="Genomic_DNA"/>
</dbReference>
<evidence type="ECO:0008006" key="2">
    <source>
        <dbReference type="Google" id="ProtNLM"/>
    </source>
</evidence>
<sequence>MKILIKAFISKLFNLVGYNVTFSKKTISSDIVVDKNYWEPFYKPNHKMNLYFKGLRMSKVEWSDNYYKQLRFYNLQQMVDYALRQKLIGDFVECGVWKGHSAYIISSILYENKFAGNFYIFDALERGLSRKSGKDENLRSELTQQEIQVESNIFQSTEDEVKACLSEFDFIHLYKGWIPNRFIEVENKQFSFVHIDVDLYEPTRDSLNFFFPKLLKNGVIVCDDYGSSQFPGAKMAIDEFIEKNNCNMFYEVPMGACFIIK</sequence>
<dbReference type="Gene3D" id="3.40.50.150">
    <property type="entry name" value="Vaccinia Virus protein VP39"/>
    <property type="match status" value="1"/>
</dbReference>
<reference evidence="1" key="1">
    <citation type="submission" date="2018-05" db="EMBL/GenBank/DDBJ databases">
        <authorList>
            <person name="Lanie J.A."/>
            <person name="Ng W.-L."/>
            <person name="Kazmierczak K.M."/>
            <person name="Andrzejewski T.M."/>
            <person name="Davidsen T.M."/>
            <person name="Wayne K.J."/>
            <person name="Tettelin H."/>
            <person name="Glass J.I."/>
            <person name="Rusch D."/>
            <person name="Podicherti R."/>
            <person name="Tsui H.-C.T."/>
            <person name="Winkler M.E."/>
        </authorList>
    </citation>
    <scope>NUCLEOTIDE SEQUENCE</scope>
</reference>
<dbReference type="InterPro" id="IPR008884">
    <property type="entry name" value="TylF_MeTrfase"/>
</dbReference>
<gene>
    <name evidence="1" type="ORF">METZ01_LOCUS309275</name>
</gene>
<name>A0A382NA61_9ZZZZ</name>
<proteinExistence type="predicted"/>
<accession>A0A382NA61</accession>
<protein>
    <recommendedName>
        <fullName evidence="2">Methyltransferase</fullName>
    </recommendedName>
</protein>
<dbReference type="InterPro" id="IPR029063">
    <property type="entry name" value="SAM-dependent_MTases_sf"/>
</dbReference>
<evidence type="ECO:0000313" key="1">
    <source>
        <dbReference type="EMBL" id="SVC56421.1"/>
    </source>
</evidence>
<dbReference type="PANTHER" id="PTHR40036">
    <property type="entry name" value="MACROCIN O-METHYLTRANSFERASE"/>
    <property type="match status" value="1"/>
</dbReference>
<dbReference type="PANTHER" id="PTHR40036:SF1">
    <property type="entry name" value="MACROCIN O-METHYLTRANSFERASE"/>
    <property type="match status" value="1"/>
</dbReference>
<dbReference type="AlphaFoldDB" id="A0A382NA61"/>
<organism evidence="1">
    <name type="scientific">marine metagenome</name>
    <dbReference type="NCBI Taxonomy" id="408172"/>
    <lineage>
        <taxon>unclassified sequences</taxon>
        <taxon>metagenomes</taxon>
        <taxon>ecological metagenomes</taxon>
    </lineage>
</organism>
<dbReference type="SUPFAM" id="SSF53335">
    <property type="entry name" value="S-adenosyl-L-methionine-dependent methyltransferases"/>
    <property type="match status" value="1"/>
</dbReference>